<accession>A0A6N4QWA6</accession>
<dbReference type="RefSeq" id="WP_135570499.1">
    <property type="nucleotide sequence ID" value="NZ_RQGK01000058.1"/>
</dbReference>
<evidence type="ECO:0000313" key="1">
    <source>
        <dbReference type="EMBL" id="TGL88478.1"/>
    </source>
</evidence>
<evidence type="ECO:0000313" key="2">
    <source>
        <dbReference type="Proteomes" id="UP000297613"/>
    </source>
</evidence>
<proteinExistence type="predicted"/>
<name>A0A6N4QWA6_9LEPT</name>
<sequence>MKRNPFTLLKKMARNVFNVLVIAYVIWNCNNLPNEDDSFNRDNEKRVILQYLLLPPTDPIQSCVASLQAAQTCLNKAPDLPTPLSELAIVTLFSGGDASIGTYQNFCNSLVNSATFAKFTPRAKACVMDCNRSYWVNKNSAGTCGESGLSQISGLSTGTFSCTKTCVSISGE</sequence>
<dbReference type="Proteomes" id="UP000297613">
    <property type="component" value="Unassembled WGS sequence"/>
</dbReference>
<comment type="caution">
    <text evidence="1">The sequence shown here is derived from an EMBL/GenBank/DDBJ whole genome shotgun (WGS) entry which is preliminary data.</text>
</comment>
<dbReference type="EMBL" id="RQGM01000011">
    <property type="protein sequence ID" value="TGL88478.1"/>
    <property type="molecule type" value="Genomic_DNA"/>
</dbReference>
<organism evidence="1 2">
    <name type="scientific">Leptospira yasudae</name>
    <dbReference type="NCBI Taxonomy" id="2202201"/>
    <lineage>
        <taxon>Bacteria</taxon>
        <taxon>Pseudomonadati</taxon>
        <taxon>Spirochaetota</taxon>
        <taxon>Spirochaetia</taxon>
        <taxon>Leptospirales</taxon>
        <taxon>Leptospiraceae</taxon>
        <taxon>Leptospira</taxon>
    </lineage>
</organism>
<protein>
    <submittedName>
        <fullName evidence="1">Uncharacterized protein</fullName>
    </submittedName>
</protein>
<dbReference type="AlphaFoldDB" id="A0A6N4QWA6"/>
<gene>
    <name evidence="1" type="ORF">EHQ83_03305</name>
</gene>
<reference evidence="1 2" key="1">
    <citation type="journal article" date="2019" name="PLoS Negl. Trop. Dis.">
        <title>Revisiting the worldwide diversity of Leptospira species in the environment.</title>
        <authorList>
            <person name="Vincent A.T."/>
            <person name="Schiettekatte O."/>
            <person name="Bourhy P."/>
            <person name="Veyrier F.J."/>
            <person name="Picardeau M."/>
        </authorList>
    </citation>
    <scope>NUCLEOTIDE SEQUENCE [LARGE SCALE GENOMIC DNA]</scope>
    <source>
        <strain evidence="1 2">201702445</strain>
    </source>
</reference>